<dbReference type="PANTHER" id="PTHR40590:SF1">
    <property type="entry name" value="CYTOPLASMIC PROTEIN"/>
    <property type="match status" value="1"/>
</dbReference>
<organism evidence="2 3">
    <name type="scientific">Alsobacter metallidurans</name>
    <dbReference type="NCBI Taxonomy" id="340221"/>
    <lineage>
        <taxon>Bacteria</taxon>
        <taxon>Pseudomonadati</taxon>
        <taxon>Pseudomonadota</taxon>
        <taxon>Alphaproteobacteria</taxon>
        <taxon>Hyphomicrobiales</taxon>
        <taxon>Alsobacteraceae</taxon>
        <taxon>Alsobacter</taxon>
    </lineage>
</organism>
<dbReference type="Pfam" id="PF01963">
    <property type="entry name" value="TraB_PrgY_gumN"/>
    <property type="match status" value="1"/>
</dbReference>
<keyword evidence="3" id="KW-1185">Reference proteome</keyword>
<gene>
    <name evidence="2" type="ORF">GCM10007036_23520</name>
</gene>
<evidence type="ECO:0008006" key="4">
    <source>
        <dbReference type="Google" id="ProtNLM"/>
    </source>
</evidence>
<accession>A0A917I7U3</accession>
<dbReference type="PANTHER" id="PTHR40590">
    <property type="entry name" value="CYTOPLASMIC PROTEIN-RELATED"/>
    <property type="match status" value="1"/>
</dbReference>
<dbReference type="CDD" id="cd14789">
    <property type="entry name" value="Tiki"/>
    <property type="match status" value="1"/>
</dbReference>
<reference evidence="2" key="2">
    <citation type="submission" date="2020-09" db="EMBL/GenBank/DDBJ databases">
        <authorList>
            <person name="Sun Q."/>
            <person name="Zhou Y."/>
        </authorList>
    </citation>
    <scope>NUCLEOTIDE SEQUENCE</scope>
    <source>
        <strain evidence="2">CGMCC 1.12214</strain>
    </source>
</reference>
<dbReference type="Proteomes" id="UP000603912">
    <property type="component" value="Unassembled WGS sequence"/>
</dbReference>
<feature type="compositionally biased region" description="Polar residues" evidence="1">
    <location>
        <begin position="18"/>
        <end position="32"/>
    </location>
</feature>
<feature type="region of interest" description="Disordered" evidence="1">
    <location>
        <begin position="17"/>
        <end position="39"/>
    </location>
</feature>
<name>A0A917I7U3_9HYPH</name>
<dbReference type="EMBL" id="BMES01000002">
    <property type="protein sequence ID" value="GGH20144.1"/>
    <property type="molecule type" value="Genomic_DNA"/>
</dbReference>
<reference evidence="2" key="1">
    <citation type="journal article" date="2014" name="Int. J. Syst. Evol. Microbiol.">
        <title>Complete genome sequence of Corynebacterium casei LMG S-19264T (=DSM 44701T), isolated from a smear-ripened cheese.</title>
        <authorList>
            <consortium name="US DOE Joint Genome Institute (JGI-PGF)"/>
            <person name="Walter F."/>
            <person name="Albersmeier A."/>
            <person name="Kalinowski J."/>
            <person name="Ruckert C."/>
        </authorList>
    </citation>
    <scope>NUCLEOTIDE SEQUENCE</scope>
    <source>
        <strain evidence="2">CGMCC 1.12214</strain>
    </source>
</reference>
<evidence type="ECO:0000313" key="3">
    <source>
        <dbReference type="Proteomes" id="UP000603912"/>
    </source>
</evidence>
<protein>
    <recommendedName>
        <fullName evidence="4">TraB/GumN family protein</fullName>
    </recommendedName>
</protein>
<proteinExistence type="predicted"/>
<dbReference type="InterPro" id="IPR047111">
    <property type="entry name" value="YbaP-like"/>
</dbReference>
<evidence type="ECO:0000256" key="1">
    <source>
        <dbReference type="SAM" id="MobiDB-lite"/>
    </source>
</evidence>
<evidence type="ECO:0000313" key="2">
    <source>
        <dbReference type="EMBL" id="GGH20144.1"/>
    </source>
</evidence>
<dbReference type="AlphaFoldDB" id="A0A917I7U3"/>
<dbReference type="InterPro" id="IPR002816">
    <property type="entry name" value="TraB/PrgY/GumN_fam"/>
</dbReference>
<sequence>MITGFVAVLAGWPARASAQGSPSLQGSAQTRPSPRPGAPDGIVYKIVRAGAPPSYLVGTLHLGDERVKLPRVVEPLLGEVRLVLLELDPKQMDGSPATAKRVARDLAESDPSRRAKALLSPTDFLALGNWMKERNLPARMLDGKLSALVLLLDGQDGSREADRGAGLDAQLAELSASRNLPVGGLETIVETVRALDDVPPQVLAEVLMRMMATRDQHLRIRERTVQYYEAGDDGGLYAWMRQPSYLSETPPLGLPPAFLEAILERRTAIFAARALPELDKGGVLIAVGAAHLAGPHGLVELLGRGGFNVRRLGR</sequence>
<comment type="caution">
    <text evidence="2">The sequence shown here is derived from an EMBL/GenBank/DDBJ whole genome shotgun (WGS) entry which is preliminary data.</text>
</comment>